<dbReference type="KEGG" id="nhy:JQS43_25635"/>
<dbReference type="InterPro" id="IPR002123">
    <property type="entry name" value="Plipid/glycerol_acylTrfase"/>
</dbReference>
<keyword evidence="2 4" id="KW-0012">Acyltransferase</keyword>
<dbReference type="SUPFAM" id="SSF69593">
    <property type="entry name" value="Glycerol-3-phosphate (1)-acyltransferase"/>
    <property type="match status" value="1"/>
</dbReference>
<evidence type="ECO:0000313" key="4">
    <source>
        <dbReference type="EMBL" id="QSB14782.1"/>
    </source>
</evidence>
<evidence type="ECO:0000256" key="1">
    <source>
        <dbReference type="ARBA" id="ARBA00022679"/>
    </source>
</evidence>
<dbReference type="EMBL" id="CP070499">
    <property type="protein sequence ID" value="QSB14782.1"/>
    <property type="molecule type" value="Genomic_DNA"/>
</dbReference>
<dbReference type="SMART" id="SM00563">
    <property type="entry name" value="PlsC"/>
    <property type="match status" value="1"/>
</dbReference>
<feature type="domain" description="Phospholipid/glycerol acyltransferase" evidence="3">
    <location>
        <begin position="85"/>
        <end position="202"/>
    </location>
</feature>
<keyword evidence="1" id="KW-0808">Transferase</keyword>
<dbReference type="CDD" id="cd07989">
    <property type="entry name" value="LPLAT_AGPAT-like"/>
    <property type="match status" value="1"/>
</dbReference>
<protein>
    <submittedName>
        <fullName evidence="4">1-acyl-sn-glycerol-3-phosphate acyltransferase</fullName>
    </submittedName>
</protein>
<dbReference type="AlphaFoldDB" id="A0A895YF70"/>
<dbReference type="PANTHER" id="PTHR10434:SF11">
    <property type="entry name" value="1-ACYL-SN-GLYCEROL-3-PHOSPHATE ACYLTRANSFERASE"/>
    <property type="match status" value="1"/>
</dbReference>
<dbReference type="GO" id="GO:0003841">
    <property type="term" value="F:1-acylglycerol-3-phosphate O-acyltransferase activity"/>
    <property type="evidence" value="ECO:0007669"/>
    <property type="project" value="TreeGrafter"/>
</dbReference>
<evidence type="ECO:0000313" key="5">
    <source>
        <dbReference type="Proteomes" id="UP000662857"/>
    </source>
</evidence>
<sequence length="301" mass="33808">MGLIREIRVLTRGRDWRGRSRLPRSANGHQTAEPAREFPTGWARTRTAHAARRAVQRAVLTPLTWTQTKPEVTGVDRLAGLTGPVVLVANHSSHLDAPLILGSLPPHLADRVAVGAAADYFFDARWRAAVTALVFNAFPVERYRSSRLRSLAPYLLARGWSLLLFPEATRSEDGWMSTLRLGAAHLCVSRQVPAVPIALRGTYAAMPRGRNWPTPGRPRVVVRYGTPLFPSEGEETRRFNTRLADSISRLWAEEELGWYESLRAEQRGELSLPTGPPAASWRRIWESSRPLPRTEPPHTWR</sequence>
<dbReference type="Proteomes" id="UP000662857">
    <property type="component" value="Chromosome"/>
</dbReference>
<keyword evidence="5" id="KW-1185">Reference proteome</keyword>
<name>A0A895YF70_9ACTN</name>
<dbReference type="RefSeq" id="WP_275580985.1">
    <property type="nucleotide sequence ID" value="NZ_CP070499.1"/>
</dbReference>
<organism evidence="4 5">
    <name type="scientific">Natronosporangium hydrolyticum</name>
    <dbReference type="NCBI Taxonomy" id="2811111"/>
    <lineage>
        <taxon>Bacteria</taxon>
        <taxon>Bacillati</taxon>
        <taxon>Actinomycetota</taxon>
        <taxon>Actinomycetes</taxon>
        <taxon>Micromonosporales</taxon>
        <taxon>Micromonosporaceae</taxon>
        <taxon>Natronosporangium</taxon>
    </lineage>
</organism>
<evidence type="ECO:0000259" key="3">
    <source>
        <dbReference type="SMART" id="SM00563"/>
    </source>
</evidence>
<dbReference type="PANTHER" id="PTHR10434">
    <property type="entry name" value="1-ACYL-SN-GLYCEROL-3-PHOSPHATE ACYLTRANSFERASE"/>
    <property type="match status" value="1"/>
</dbReference>
<accession>A0A895YF70</accession>
<evidence type="ECO:0000256" key="2">
    <source>
        <dbReference type="ARBA" id="ARBA00023315"/>
    </source>
</evidence>
<dbReference type="Pfam" id="PF01553">
    <property type="entry name" value="Acyltransferase"/>
    <property type="match status" value="1"/>
</dbReference>
<gene>
    <name evidence="4" type="ORF">JQS43_25635</name>
</gene>
<dbReference type="GO" id="GO:0006654">
    <property type="term" value="P:phosphatidic acid biosynthetic process"/>
    <property type="evidence" value="ECO:0007669"/>
    <property type="project" value="TreeGrafter"/>
</dbReference>
<proteinExistence type="predicted"/>
<reference evidence="4" key="1">
    <citation type="submission" date="2021-02" db="EMBL/GenBank/DDBJ databases">
        <title>Natrosporangium hydrolyticum gen. nov., sp. nov, a haloalkaliphilic actinobacterium from a soda solonchak soil.</title>
        <authorList>
            <person name="Sorokin D.Y."/>
            <person name="Khijniak T.V."/>
            <person name="Zakharycheva A.P."/>
            <person name="Boueva O.V."/>
            <person name="Ariskina E.V."/>
            <person name="Hahnke R.L."/>
            <person name="Bunk B."/>
            <person name="Sproer C."/>
            <person name="Schumann P."/>
            <person name="Evtushenko L.I."/>
            <person name="Kublanov I.V."/>
        </authorList>
    </citation>
    <scope>NUCLEOTIDE SEQUENCE</scope>
    <source>
        <strain evidence="4">DSM 106523</strain>
    </source>
</reference>